<feature type="region of interest" description="Disordered" evidence="1">
    <location>
        <begin position="36"/>
        <end position="59"/>
    </location>
</feature>
<name>A0A5B8RB18_9ZZZZ</name>
<organism evidence="2">
    <name type="scientific">uncultured organism</name>
    <dbReference type="NCBI Taxonomy" id="155900"/>
    <lineage>
        <taxon>unclassified sequences</taxon>
        <taxon>environmental samples</taxon>
    </lineage>
</organism>
<dbReference type="AlphaFoldDB" id="A0A5B8RB18"/>
<evidence type="ECO:0000313" key="2">
    <source>
        <dbReference type="EMBL" id="QEA06389.1"/>
    </source>
</evidence>
<evidence type="ECO:0000256" key="1">
    <source>
        <dbReference type="SAM" id="MobiDB-lite"/>
    </source>
</evidence>
<accession>A0A5B8RB18</accession>
<reference evidence="2" key="1">
    <citation type="submission" date="2019-06" db="EMBL/GenBank/DDBJ databases">
        <authorList>
            <person name="Murdoch R.W."/>
            <person name="Fathepure B."/>
        </authorList>
    </citation>
    <scope>NUCLEOTIDE SEQUENCE</scope>
</reference>
<sequence>MTDVGENFASVEIAPNVEIRLQKSAVAQVLPKGTLKQKLEKADSGQDKSGKKAGKSDEQ</sequence>
<gene>
    <name evidence="2" type="ORF">KBTEX_02727</name>
</gene>
<protein>
    <submittedName>
        <fullName evidence="2">Uncharacterized protein</fullName>
    </submittedName>
</protein>
<dbReference type="EMBL" id="MN079140">
    <property type="protein sequence ID" value="QEA06389.1"/>
    <property type="molecule type" value="Genomic_DNA"/>
</dbReference>
<feature type="compositionally biased region" description="Basic and acidic residues" evidence="1">
    <location>
        <begin position="37"/>
        <end position="59"/>
    </location>
</feature>
<proteinExistence type="predicted"/>